<gene>
    <name evidence="1" type="ORF">O181_092908</name>
</gene>
<dbReference type="EMBL" id="AVOT02059535">
    <property type="protein sequence ID" value="MBW0553193.1"/>
    <property type="molecule type" value="Genomic_DNA"/>
</dbReference>
<evidence type="ECO:0008006" key="3">
    <source>
        <dbReference type="Google" id="ProtNLM"/>
    </source>
</evidence>
<dbReference type="AlphaFoldDB" id="A0A9Q3IZF0"/>
<dbReference type="SUPFAM" id="SSF53098">
    <property type="entry name" value="Ribonuclease H-like"/>
    <property type="match status" value="1"/>
</dbReference>
<keyword evidence="2" id="KW-1185">Reference proteome</keyword>
<evidence type="ECO:0000313" key="2">
    <source>
        <dbReference type="Proteomes" id="UP000765509"/>
    </source>
</evidence>
<organism evidence="1 2">
    <name type="scientific">Austropuccinia psidii MF-1</name>
    <dbReference type="NCBI Taxonomy" id="1389203"/>
    <lineage>
        <taxon>Eukaryota</taxon>
        <taxon>Fungi</taxon>
        <taxon>Dikarya</taxon>
        <taxon>Basidiomycota</taxon>
        <taxon>Pucciniomycotina</taxon>
        <taxon>Pucciniomycetes</taxon>
        <taxon>Pucciniales</taxon>
        <taxon>Sphaerophragmiaceae</taxon>
        <taxon>Austropuccinia</taxon>
    </lineage>
</organism>
<evidence type="ECO:0000313" key="1">
    <source>
        <dbReference type="EMBL" id="MBW0553193.1"/>
    </source>
</evidence>
<name>A0A9Q3IZF0_9BASI</name>
<comment type="caution">
    <text evidence="1">The sequence shown here is derived from an EMBL/GenBank/DDBJ whole genome shotgun (WGS) entry which is preliminary data.</text>
</comment>
<proteinExistence type="predicted"/>
<reference evidence="1" key="1">
    <citation type="submission" date="2021-03" db="EMBL/GenBank/DDBJ databases">
        <title>Draft genome sequence of rust myrtle Austropuccinia psidii MF-1, a brazilian biotype.</title>
        <authorList>
            <person name="Quecine M.C."/>
            <person name="Pachon D.M.R."/>
            <person name="Bonatelli M.L."/>
            <person name="Correr F.H."/>
            <person name="Franceschini L.M."/>
            <person name="Leite T.F."/>
            <person name="Margarido G.R.A."/>
            <person name="Almeida C.A."/>
            <person name="Ferrarezi J.A."/>
            <person name="Labate C.A."/>
        </authorList>
    </citation>
    <scope>NUCLEOTIDE SEQUENCE</scope>
    <source>
        <strain evidence="1">MF-1</strain>
    </source>
</reference>
<protein>
    <recommendedName>
        <fullName evidence="3">Integrase catalytic domain-containing protein</fullName>
    </recommendedName>
</protein>
<dbReference type="InterPro" id="IPR012337">
    <property type="entry name" value="RNaseH-like_sf"/>
</dbReference>
<dbReference type="GO" id="GO:0003676">
    <property type="term" value="F:nucleic acid binding"/>
    <property type="evidence" value="ECO:0007669"/>
    <property type="project" value="InterPro"/>
</dbReference>
<dbReference type="InterPro" id="IPR036397">
    <property type="entry name" value="RNaseH_sf"/>
</dbReference>
<dbReference type="Gene3D" id="3.30.420.10">
    <property type="entry name" value="Ribonuclease H-like superfamily/Ribonuclease H"/>
    <property type="match status" value="1"/>
</dbReference>
<accession>A0A9Q3IZF0</accession>
<sequence>MPRDCYSLMTEIPNLPQHCEQTFTFFGTKLSFSTAYHPQTDCLAEYMIQTLEEMVRRLCAYGLELKYFNVLTHYWCALLPALELAYRKSINPINNKTPAIIEIGWNPRIPNIP</sequence>
<dbReference type="Proteomes" id="UP000765509">
    <property type="component" value="Unassembled WGS sequence"/>
</dbReference>